<reference evidence="3" key="1">
    <citation type="submission" date="2017-06" db="EMBL/GenBank/DDBJ databases">
        <authorList>
            <person name="Varghese N."/>
            <person name="Submissions S."/>
        </authorList>
    </citation>
    <scope>NUCLEOTIDE SEQUENCE [LARGE SCALE GENOMIC DNA]</scope>
    <source>
        <strain evidence="3">LNB2</strain>
    </source>
</reference>
<sequence>MALSITAAWDDARAFVARERALLVPLGLTLLVVPSALAEILAPQASADGVESGPWMLALPILFLCTLVASLTVTRLALGGGVSVGEALHNAVRRMPVAIGSSLVLAVAALAAFMPIAPLLPAPGAVPQVGGATALVLMLYMTALLAGVFFLGIRLLLVNVVIVSEPVGVIAALKRSFALTQGHFVKLAAVLVLFAAASLLIGGAVQLAGGVVLLGAGKLLGMEAIGRLLLALVSGAVSATLSIYFVATLTMIYRQILGPNLSGIFK</sequence>
<evidence type="ECO:0000256" key="1">
    <source>
        <dbReference type="SAM" id="Phobius"/>
    </source>
</evidence>
<accession>A0A239D0W1</accession>
<dbReference type="Proteomes" id="UP000198281">
    <property type="component" value="Unassembled WGS sequence"/>
</dbReference>
<feature type="transmembrane region" description="Helical" evidence="1">
    <location>
        <begin position="54"/>
        <end position="77"/>
    </location>
</feature>
<protein>
    <submittedName>
        <fullName evidence="2">Uncharacterized protein</fullName>
    </submittedName>
</protein>
<evidence type="ECO:0000313" key="3">
    <source>
        <dbReference type="Proteomes" id="UP000198281"/>
    </source>
</evidence>
<feature type="transmembrane region" description="Helical" evidence="1">
    <location>
        <begin position="228"/>
        <end position="253"/>
    </location>
</feature>
<keyword evidence="1" id="KW-1133">Transmembrane helix</keyword>
<dbReference type="EMBL" id="FZOS01000003">
    <property type="protein sequence ID" value="SNS25444.1"/>
    <property type="molecule type" value="Genomic_DNA"/>
</dbReference>
<dbReference type="AlphaFoldDB" id="A0A239D0W1"/>
<keyword evidence="1" id="KW-0472">Membrane</keyword>
<keyword evidence="1" id="KW-0812">Transmembrane</keyword>
<dbReference type="OrthoDB" id="7193287at2"/>
<feature type="transmembrane region" description="Helical" evidence="1">
    <location>
        <begin position="97"/>
        <end position="117"/>
    </location>
</feature>
<dbReference type="RefSeq" id="WP_089218420.1">
    <property type="nucleotide sequence ID" value="NZ_FZOS01000003.1"/>
</dbReference>
<gene>
    <name evidence="2" type="ORF">SAMN06295912_103130</name>
</gene>
<keyword evidence="3" id="KW-1185">Reference proteome</keyword>
<name>A0A239D0W1_9SPHN</name>
<feature type="transmembrane region" description="Helical" evidence="1">
    <location>
        <begin position="184"/>
        <end position="208"/>
    </location>
</feature>
<organism evidence="2 3">
    <name type="scientific">Edaphosphingomonas laterariae</name>
    <dbReference type="NCBI Taxonomy" id="861865"/>
    <lineage>
        <taxon>Bacteria</taxon>
        <taxon>Pseudomonadati</taxon>
        <taxon>Pseudomonadota</taxon>
        <taxon>Alphaproteobacteria</taxon>
        <taxon>Sphingomonadales</taxon>
        <taxon>Rhizorhabdaceae</taxon>
        <taxon>Edaphosphingomonas</taxon>
    </lineage>
</organism>
<evidence type="ECO:0000313" key="2">
    <source>
        <dbReference type="EMBL" id="SNS25444.1"/>
    </source>
</evidence>
<feature type="transmembrane region" description="Helical" evidence="1">
    <location>
        <begin position="137"/>
        <end position="163"/>
    </location>
</feature>
<proteinExistence type="predicted"/>